<feature type="compositionally biased region" description="Pro residues" evidence="1">
    <location>
        <begin position="1"/>
        <end position="15"/>
    </location>
</feature>
<evidence type="ECO:0000256" key="1">
    <source>
        <dbReference type="SAM" id="MobiDB-lite"/>
    </source>
</evidence>
<organism evidence="2">
    <name type="scientific">Panicum hallii</name>
    <dbReference type="NCBI Taxonomy" id="206008"/>
    <lineage>
        <taxon>Eukaryota</taxon>
        <taxon>Viridiplantae</taxon>
        <taxon>Streptophyta</taxon>
        <taxon>Embryophyta</taxon>
        <taxon>Tracheophyta</taxon>
        <taxon>Spermatophyta</taxon>
        <taxon>Magnoliopsida</taxon>
        <taxon>Liliopsida</taxon>
        <taxon>Poales</taxon>
        <taxon>Poaceae</taxon>
        <taxon>PACMAD clade</taxon>
        <taxon>Panicoideae</taxon>
        <taxon>Panicodae</taxon>
        <taxon>Paniceae</taxon>
        <taxon>Panicinae</taxon>
        <taxon>Panicum</taxon>
        <taxon>Panicum sect. Panicum</taxon>
    </lineage>
</organism>
<protein>
    <submittedName>
        <fullName evidence="2">Uncharacterized protein</fullName>
    </submittedName>
</protein>
<reference evidence="2" key="1">
    <citation type="submission" date="2018-04" db="EMBL/GenBank/DDBJ databases">
        <title>WGS assembly of Panicum hallii.</title>
        <authorList>
            <person name="Lovell J."/>
            <person name="Jenkins J."/>
            <person name="Lowry D."/>
            <person name="Mamidi S."/>
            <person name="Sreedasyam A."/>
            <person name="Weng X."/>
            <person name="Barry K."/>
            <person name="Bonette J."/>
            <person name="Campitelli B."/>
            <person name="Daum C."/>
            <person name="Gordon S."/>
            <person name="Gould B."/>
            <person name="Lipzen A."/>
            <person name="Macqueen A."/>
            <person name="Palacio-Mejia J."/>
            <person name="Plott C."/>
            <person name="Shakirov E."/>
            <person name="Shu S."/>
            <person name="Yoshinaga Y."/>
            <person name="Zane M."/>
            <person name="Rokhsar D."/>
            <person name="Grimwood J."/>
            <person name="Schmutz J."/>
            <person name="Juenger T."/>
        </authorList>
    </citation>
    <scope>NUCLEOTIDE SEQUENCE [LARGE SCALE GENOMIC DNA]</scope>
    <source>
        <strain evidence="2">FIL2</strain>
    </source>
</reference>
<sequence>MGQGPRPAPPPPPAMPWHSQPGVGLSLSGSGGTVSGDWGSCRRGGRFASESGNSFASESGYGRRTIDPEHEEEEEQQSIMQKIASAARSHAAKPAAGERKGRGETSDAASPSSGRNIDAARRKITHQERMAALRFIKAAHEEALRYIAMTEEEVEEEYRRAGKLHVYDPDTEWQKRCARIGRMYPPPKFLAPELDEFTKLLEEDEHDYPIGLAGCIGIFL</sequence>
<name>A0A2S3HYU8_9POAL</name>
<dbReference type="EMBL" id="CM008050">
    <property type="protein sequence ID" value="PAN32865.1"/>
    <property type="molecule type" value="Genomic_DNA"/>
</dbReference>
<feature type="region of interest" description="Disordered" evidence="1">
    <location>
        <begin position="1"/>
        <end position="119"/>
    </location>
</feature>
<dbReference type="AlphaFoldDB" id="A0A2S3HYU8"/>
<feature type="compositionally biased region" description="Low complexity" evidence="1">
    <location>
        <begin position="84"/>
        <end position="95"/>
    </location>
</feature>
<proteinExistence type="predicted"/>
<dbReference type="Proteomes" id="UP000243499">
    <property type="component" value="Chromosome 5"/>
</dbReference>
<accession>A0A2S3HYU8</accession>
<feature type="compositionally biased region" description="Basic and acidic residues" evidence="1">
    <location>
        <begin position="96"/>
        <end position="105"/>
    </location>
</feature>
<dbReference type="Gramene" id="PAN32865">
    <property type="protein sequence ID" value="PAN32865"/>
    <property type="gene ID" value="PAHAL_5G517400"/>
</dbReference>
<gene>
    <name evidence="2" type="ORF">PAHAL_5G517400</name>
</gene>
<evidence type="ECO:0000313" key="2">
    <source>
        <dbReference type="EMBL" id="PAN32865.1"/>
    </source>
</evidence>